<dbReference type="InterPro" id="IPR001173">
    <property type="entry name" value="Glyco_trans_2-like"/>
</dbReference>
<dbReference type="GO" id="GO:0016740">
    <property type="term" value="F:transferase activity"/>
    <property type="evidence" value="ECO:0007669"/>
    <property type="project" value="UniProtKB-KW"/>
</dbReference>
<dbReference type="RefSeq" id="WP_104519780.1">
    <property type="nucleotide sequence ID" value="NZ_NHRY01000167.1"/>
</dbReference>
<feature type="transmembrane region" description="Helical" evidence="1">
    <location>
        <begin position="330"/>
        <end position="351"/>
    </location>
</feature>
<reference evidence="3 4" key="1">
    <citation type="journal article" date="2018" name="Arch. Microbiol.">
        <title>New insights into the metabolic potential of the phototrophic purple bacterium Rhodopila globiformis DSM 161(T) from its draft genome sequence and evidence for a vanadium-dependent nitrogenase.</title>
        <authorList>
            <person name="Imhoff J.F."/>
            <person name="Rahn T."/>
            <person name="Kunzel S."/>
            <person name="Neulinger S.C."/>
        </authorList>
    </citation>
    <scope>NUCLEOTIDE SEQUENCE [LARGE SCALE GENOMIC DNA]</scope>
    <source>
        <strain evidence="3 4">DSM 161</strain>
    </source>
</reference>
<evidence type="ECO:0000259" key="2">
    <source>
        <dbReference type="Pfam" id="PF00535"/>
    </source>
</evidence>
<dbReference type="Gene3D" id="3.90.550.10">
    <property type="entry name" value="Spore Coat Polysaccharide Biosynthesis Protein SpsA, Chain A"/>
    <property type="match status" value="1"/>
</dbReference>
<dbReference type="CDD" id="cd06423">
    <property type="entry name" value="CESA_like"/>
    <property type="match status" value="1"/>
</dbReference>
<organism evidence="3 4">
    <name type="scientific">Rhodopila globiformis</name>
    <name type="common">Rhodopseudomonas globiformis</name>
    <dbReference type="NCBI Taxonomy" id="1071"/>
    <lineage>
        <taxon>Bacteria</taxon>
        <taxon>Pseudomonadati</taxon>
        <taxon>Pseudomonadota</taxon>
        <taxon>Alphaproteobacteria</taxon>
        <taxon>Acetobacterales</taxon>
        <taxon>Acetobacteraceae</taxon>
        <taxon>Rhodopila</taxon>
    </lineage>
</organism>
<evidence type="ECO:0000313" key="4">
    <source>
        <dbReference type="Proteomes" id="UP000239724"/>
    </source>
</evidence>
<dbReference type="NCBIfam" id="TIGR03469">
    <property type="entry name" value="HpnB"/>
    <property type="match status" value="1"/>
</dbReference>
<gene>
    <name evidence="3" type="ORF">CCS01_15715</name>
</gene>
<dbReference type="EMBL" id="NHRY01000167">
    <property type="protein sequence ID" value="PPQ32491.1"/>
    <property type="molecule type" value="Genomic_DNA"/>
</dbReference>
<feature type="transmembrane region" description="Helical" evidence="1">
    <location>
        <begin position="271"/>
        <end position="291"/>
    </location>
</feature>
<keyword evidence="4" id="KW-1185">Reference proteome</keyword>
<dbReference type="Proteomes" id="UP000239724">
    <property type="component" value="Unassembled WGS sequence"/>
</dbReference>
<feature type="domain" description="Glycosyltransferase 2-like" evidence="2">
    <location>
        <begin position="42"/>
        <end position="213"/>
    </location>
</feature>
<dbReference type="AlphaFoldDB" id="A0A2S6ND28"/>
<sequence length="367" mass="39495">MIVPSLLALLVWIYLLAAHGRFWQAGPVLPVRTPATTPAVAIVVPARDEAPVIADTLRSLLAQDYAGPFRVILVDDNSADGTGDLARALGDPRLTVVTGRPHPPGWSGKLWAVSQGVAAAGDADLVLLTDADIVHQPAHLRALVAKIEADDLDMVSEMVELACESWAERALVPAFVFFFQLLYPFARVNDPLSGTAAAAGGTILVRRRALRRIGGIECIQGALIDDVALAAAVKKGGRIWLGHATLARSVRPYPAVADIWRMITRTAYVQLRFSPLLLAATIVAMVLVWLVPPAASLFGHGTARVFGLFAWIMLALSYVPTLRRFRRSVLWAPFLSLVAGFYTAATIGSAVNHHLGRGVAWKGRAYQ</sequence>
<keyword evidence="1" id="KW-0472">Membrane</keyword>
<evidence type="ECO:0000313" key="3">
    <source>
        <dbReference type="EMBL" id="PPQ32491.1"/>
    </source>
</evidence>
<comment type="caution">
    <text evidence="3">The sequence shown here is derived from an EMBL/GenBank/DDBJ whole genome shotgun (WGS) entry which is preliminary data.</text>
</comment>
<evidence type="ECO:0000256" key="1">
    <source>
        <dbReference type="SAM" id="Phobius"/>
    </source>
</evidence>
<dbReference type="OrthoDB" id="9806525at2"/>
<dbReference type="PANTHER" id="PTHR43646:SF3">
    <property type="entry name" value="SLR1566 PROTEIN"/>
    <property type="match status" value="1"/>
</dbReference>
<dbReference type="InterPro" id="IPR017832">
    <property type="entry name" value="Glyco_trans_2_hopen-assoc_HpnB"/>
</dbReference>
<proteinExistence type="predicted"/>
<feature type="transmembrane region" description="Helical" evidence="1">
    <location>
        <begin position="297"/>
        <end position="318"/>
    </location>
</feature>
<name>A0A2S6ND28_RHOGL</name>
<dbReference type="Pfam" id="PF00535">
    <property type="entry name" value="Glycos_transf_2"/>
    <property type="match status" value="1"/>
</dbReference>
<keyword evidence="1" id="KW-0812">Transmembrane</keyword>
<protein>
    <submittedName>
        <fullName evidence="3">Glycosyl transferase</fullName>
    </submittedName>
</protein>
<dbReference type="SUPFAM" id="SSF53448">
    <property type="entry name" value="Nucleotide-diphospho-sugar transferases"/>
    <property type="match status" value="1"/>
</dbReference>
<accession>A0A2S6ND28</accession>
<keyword evidence="3" id="KW-0808">Transferase</keyword>
<keyword evidence="1" id="KW-1133">Transmembrane helix</keyword>
<dbReference type="PANTHER" id="PTHR43646">
    <property type="entry name" value="GLYCOSYLTRANSFERASE"/>
    <property type="match status" value="1"/>
</dbReference>
<dbReference type="InterPro" id="IPR029044">
    <property type="entry name" value="Nucleotide-diphossugar_trans"/>
</dbReference>